<feature type="compositionally biased region" description="Basic and acidic residues" evidence="1">
    <location>
        <begin position="29"/>
        <end position="42"/>
    </location>
</feature>
<proteinExistence type="predicted"/>
<evidence type="ECO:0000256" key="1">
    <source>
        <dbReference type="SAM" id="MobiDB-lite"/>
    </source>
</evidence>
<dbReference type="AlphaFoldDB" id="A0A9P0PCP6"/>
<feature type="compositionally biased region" description="Basic and acidic residues" evidence="1">
    <location>
        <begin position="70"/>
        <end position="79"/>
    </location>
</feature>
<dbReference type="OrthoDB" id="6764388at2759"/>
<evidence type="ECO:0000313" key="2">
    <source>
        <dbReference type="EMBL" id="CAH1977133.1"/>
    </source>
</evidence>
<sequence>QRTSRKRVIGTVDKKTTKVLEKRWKRKNKTEEHKISHDDEYKKCEANRPYQLVPATLGEEASSSNSSEENAIKPEDRLDSLNTPSTSQMRIKLPSVALACDRTGVSDRAAAILVSAALKDMGIVTTVDSSKIVDRSKIRRERAKVRVDLKRKDERRKEVYGIYFEGRKDQTLVQTSKEGISSKKTKIEEHIVLVSEPGSKYIGHFTPESGNSLSIKRGILDFLEPTFDVSNLLVIGCDGTAVNTGSKNGIIRQLEVSLNRSLQWFVCLLHANELPLRHLLQHLDGKTTGPKGFSGEIGKQLEKCEILEPTNFKPIEISLPEITADKLSSDQQYLYEICNAISKGNISLNLSKRNPGKMAHSRWLTTANRILRLYVSTAKPSQNLIILTEYVMKVYATTWFAINSQPSCRHGSKHLFGMIEKSRFLPEDLRKIIDPLIQRNGYFGHPENLLLAMLADTRKTVRELGLRRLLKCRKIANQQEIREFKLPALKIDAEDYIDIIDWQPTTITEPPLTKYISNEELEEMILAVPEEIEILKYPCHTQAVERCVKLVTEASVAVCGNTARDGFIRARIASRASLPVFETKSQYLQVFNVN</sequence>
<dbReference type="EMBL" id="CAKOFQ010006854">
    <property type="protein sequence ID" value="CAH1977133.1"/>
    <property type="molecule type" value="Genomic_DNA"/>
</dbReference>
<gene>
    <name evidence="2" type="ORF">ACAOBT_LOCUS12475</name>
</gene>
<reference evidence="2" key="1">
    <citation type="submission" date="2022-03" db="EMBL/GenBank/DDBJ databases">
        <authorList>
            <person name="Sayadi A."/>
        </authorList>
    </citation>
    <scope>NUCLEOTIDE SEQUENCE</scope>
</reference>
<dbReference type="PANTHER" id="PTHR46409">
    <property type="entry name" value="HTH PSQ-TYPE DOMAIN-CONTAINING PROTEIN"/>
    <property type="match status" value="1"/>
</dbReference>
<feature type="region of interest" description="Disordered" evidence="1">
    <location>
        <begin position="23"/>
        <end position="42"/>
    </location>
</feature>
<feature type="non-terminal residue" evidence="2">
    <location>
        <position position="1"/>
    </location>
</feature>
<dbReference type="PANTHER" id="PTHR46409:SF1">
    <property type="entry name" value="HTH PSQ-TYPE DOMAIN-CONTAINING PROTEIN"/>
    <property type="match status" value="1"/>
</dbReference>
<comment type="caution">
    <text evidence="2">The sequence shown here is derived from an EMBL/GenBank/DDBJ whole genome shotgun (WGS) entry which is preliminary data.</text>
</comment>
<keyword evidence="3" id="KW-1185">Reference proteome</keyword>
<feature type="compositionally biased region" description="Low complexity" evidence="1">
    <location>
        <begin position="59"/>
        <end position="69"/>
    </location>
</feature>
<feature type="region of interest" description="Disordered" evidence="1">
    <location>
        <begin position="56"/>
        <end position="83"/>
    </location>
</feature>
<name>A0A9P0PCP6_ACAOB</name>
<evidence type="ECO:0000313" key="3">
    <source>
        <dbReference type="Proteomes" id="UP001152888"/>
    </source>
</evidence>
<dbReference type="Proteomes" id="UP001152888">
    <property type="component" value="Unassembled WGS sequence"/>
</dbReference>
<organism evidence="2 3">
    <name type="scientific">Acanthoscelides obtectus</name>
    <name type="common">Bean weevil</name>
    <name type="synonym">Bruchus obtectus</name>
    <dbReference type="NCBI Taxonomy" id="200917"/>
    <lineage>
        <taxon>Eukaryota</taxon>
        <taxon>Metazoa</taxon>
        <taxon>Ecdysozoa</taxon>
        <taxon>Arthropoda</taxon>
        <taxon>Hexapoda</taxon>
        <taxon>Insecta</taxon>
        <taxon>Pterygota</taxon>
        <taxon>Neoptera</taxon>
        <taxon>Endopterygota</taxon>
        <taxon>Coleoptera</taxon>
        <taxon>Polyphaga</taxon>
        <taxon>Cucujiformia</taxon>
        <taxon>Chrysomeloidea</taxon>
        <taxon>Chrysomelidae</taxon>
        <taxon>Bruchinae</taxon>
        <taxon>Bruchini</taxon>
        <taxon>Acanthoscelides</taxon>
    </lineage>
</organism>
<accession>A0A9P0PCP6</accession>
<protein>
    <submittedName>
        <fullName evidence="2">Uncharacterized protein</fullName>
    </submittedName>
</protein>